<accession>F2NIU1</accession>
<dbReference type="GO" id="GO:0019288">
    <property type="term" value="P:isopentenyl diphosphate biosynthetic process, methylerythritol 4-phosphate pathway"/>
    <property type="evidence" value="ECO:0007669"/>
    <property type="project" value="UniProtKB-UniRule"/>
</dbReference>
<dbReference type="HOGENOM" id="CLU_061281_2_2_7"/>
<evidence type="ECO:0000256" key="1">
    <source>
        <dbReference type="ARBA" id="ARBA00001282"/>
    </source>
</evidence>
<dbReference type="KEGG" id="dao:Desac_2834"/>
<dbReference type="PROSITE" id="PS01295">
    <property type="entry name" value="ISPD"/>
    <property type="match status" value="1"/>
</dbReference>
<dbReference type="Proteomes" id="UP000000483">
    <property type="component" value="Chromosome"/>
</dbReference>
<dbReference type="FunFam" id="3.90.550.10:FF:000003">
    <property type="entry name" value="2-C-methyl-D-erythritol 4-phosphate cytidylyltransferase"/>
    <property type="match status" value="1"/>
</dbReference>
<dbReference type="InterPro" id="IPR001228">
    <property type="entry name" value="IspD"/>
</dbReference>
<dbReference type="InterPro" id="IPR029044">
    <property type="entry name" value="Nucleotide-diphossugar_trans"/>
</dbReference>
<dbReference type="InterPro" id="IPR050088">
    <property type="entry name" value="IspD/TarI_cytidylyltransf_bact"/>
</dbReference>
<keyword evidence="5 7" id="KW-0548">Nucleotidyltransferase</keyword>
<keyword evidence="9" id="KW-1185">Reference proteome</keyword>
<keyword evidence="6 7" id="KW-0414">Isoprene biosynthesis</keyword>
<feature type="site" description="Transition state stabilizer" evidence="7">
    <location>
        <position position="15"/>
    </location>
</feature>
<reference evidence="9" key="2">
    <citation type="submission" date="2011-03" db="EMBL/GenBank/DDBJ databases">
        <title>The complete genome of Desulfobacca acetoxidans DSM 11109.</title>
        <authorList>
            <consortium name="US DOE Joint Genome Institute (JGI-PGF)"/>
            <person name="Lucas S."/>
            <person name="Copeland A."/>
            <person name="Lapidus A."/>
            <person name="Bruce D."/>
            <person name="Goodwin L."/>
            <person name="Pitluck S."/>
            <person name="Peters L."/>
            <person name="Kyrpides N."/>
            <person name="Mavromatis K."/>
            <person name="Ivanova N."/>
            <person name="Ovchinnikova G."/>
            <person name="Teshima H."/>
            <person name="Detter J.C."/>
            <person name="Han C."/>
            <person name="Land M."/>
            <person name="Hauser L."/>
            <person name="Markowitz V."/>
            <person name="Cheng J.-F."/>
            <person name="Hugenholtz P."/>
            <person name="Woyke T."/>
            <person name="Wu D."/>
            <person name="Spring S."/>
            <person name="Schueler E."/>
            <person name="Brambilla E."/>
            <person name="Klenk H.-P."/>
            <person name="Eisen J.A."/>
        </authorList>
    </citation>
    <scope>NUCLEOTIDE SEQUENCE [LARGE SCALE GENOMIC DNA]</scope>
    <source>
        <strain evidence="9">ATCC 700848 / DSM 11109 / ASRB2</strain>
    </source>
</reference>
<evidence type="ECO:0000256" key="7">
    <source>
        <dbReference type="HAMAP-Rule" id="MF_00108"/>
    </source>
</evidence>
<evidence type="ECO:0000313" key="9">
    <source>
        <dbReference type="Proteomes" id="UP000000483"/>
    </source>
</evidence>
<feature type="site" description="Positions MEP for the nucleophilic attack" evidence="7">
    <location>
        <position position="213"/>
    </location>
</feature>
<comment type="catalytic activity">
    <reaction evidence="1 7">
        <text>2-C-methyl-D-erythritol 4-phosphate + CTP + H(+) = 4-CDP-2-C-methyl-D-erythritol + diphosphate</text>
        <dbReference type="Rhea" id="RHEA:13429"/>
        <dbReference type="ChEBI" id="CHEBI:15378"/>
        <dbReference type="ChEBI" id="CHEBI:33019"/>
        <dbReference type="ChEBI" id="CHEBI:37563"/>
        <dbReference type="ChEBI" id="CHEBI:57823"/>
        <dbReference type="ChEBI" id="CHEBI:58262"/>
        <dbReference type="EC" id="2.7.7.60"/>
    </reaction>
</comment>
<comment type="pathway">
    <text evidence="2 7">Isoprenoid biosynthesis; isopentenyl diphosphate biosynthesis via DXP pathway; isopentenyl diphosphate from 1-deoxy-D-xylulose 5-phosphate: step 2/6.</text>
</comment>
<dbReference type="PANTHER" id="PTHR32125">
    <property type="entry name" value="2-C-METHYL-D-ERYTHRITOL 4-PHOSPHATE CYTIDYLYLTRANSFERASE, CHLOROPLASTIC"/>
    <property type="match status" value="1"/>
</dbReference>
<dbReference type="UniPathway" id="UPA00056">
    <property type="reaction ID" value="UER00093"/>
</dbReference>
<dbReference type="PANTHER" id="PTHR32125:SF4">
    <property type="entry name" value="2-C-METHYL-D-ERYTHRITOL 4-PHOSPHATE CYTIDYLYLTRANSFERASE, CHLOROPLASTIC"/>
    <property type="match status" value="1"/>
</dbReference>
<proteinExistence type="inferred from homology"/>
<dbReference type="Gene3D" id="3.90.550.10">
    <property type="entry name" value="Spore Coat Polysaccharide Biosynthesis Protein SpsA, Chain A"/>
    <property type="match status" value="1"/>
</dbReference>
<reference evidence="8 9" key="1">
    <citation type="journal article" date="2011" name="Stand. Genomic Sci.">
        <title>Complete genome sequence of the acetate-degrading sulfate reducer Desulfobacca acetoxidans type strain (ASRB2).</title>
        <authorList>
            <person name="Goker M."/>
            <person name="Teshima H."/>
            <person name="Lapidus A."/>
            <person name="Nolan M."/>
            <person name="Lucas S."/>
            <person name="Hammon N."/>
            <person name="Deshpande S."/>
            <person name="Cheng J.F."/>
            <person name="Tapia R."/>
            <person name="Han C."/>
            <person name="Goodwin L."/>
            <person name="Pitluck S."/>
            <person name="Huntemann M."/>
            <person name="Liolios K."/>
            <person name="Ivanova N."/>
            <person name="Pagani I."/>
            <person name="Mavromatis K."/>
            <person name="Ovchinikova G."/>
            <person name="Pati A."/>
            <person name="Chen A."/>
            <person name="Palaniappan K."/>
            <person name="Land M."/>
            <person name="Hauser L."/>
            <person name="Brambilla E.M."/>
            <person name="Rohde M."/>
            <person name="Spring S."/>
            <person name="Detter J.C."/>
            <person name="Woyke T."/>
            <person name="Bristow J."/>
            <person name="Eisen J.A."/>
            <person name="Markowitz V."/>
            <person name="Hugenholtz P."/>
            <person name="Kyrpides N.C."/>
            <person name="Klenk H.P."/>
        </authorList>
    </citation>
    <scope>NUCLEOTIDE SEQUENCE [LARGE SCALE GENOMIC DNA]</scope>
    <source>
        <strain evidence="9">ATCC 700848 / DSM 11109 / ASRB2</strain>
    </source>
</reference>
<dbReference type="EC" id="2.7.7.60" evidence="7"/>
<dbReference type="OrthoDB" id="9804336at2"/>
<organism evidence="8 9">
    <name type="scientific">Desulfobacca acetoxidans (strain ATCC 700848 / DSM 11109 / ASRB2)</name>
    <dbReference type="NCBI Taxonomy" id="880072"/>
    <lineage>
        <taxon>Bacteria</taxon>
        <taxon>Pseudomonadati</taxon>
        <taxon>Thermodesulfobacteriota</taxon>
        <taxon>Desulfobaccia</taxon>
        <taxon>Desulfobaccales</taxon>
        <taxon>Desulfobaccaceae</taxon>
        <taxon>Desulfobacca</taxon>
    </lineage>
</organism>
<evidence type="ECO:0000256" key="2">
    <source>
        <dbReference type="ARBA" id="ARBA00004787"/>
    </source>
</evidence>
<comment type="similarity">
    <text evidence="3 7">Belongs to the IspD/TarI cytidylyltransferase family. IspD subfamily.</text>
</comment>
<sequence>MRVAVIIPAAGTGRRMHQATPKQYLCLGGRPILAHTLEVFENLPEINEITVVAQTKALEFCQNQIITPFGFKKVLRLVPGGKERQDSVYNAIKALQRQDDYDLIVVHDGVRPFVTPEEVRRVIGAALEHGAAILATPANDTVKKVNHTGRIQKTLNRQDIWLAQTPQAFQAPIIWRAFVEAYGRDFYGTDEASLVEAIGIPVFAIPGSVYNIKVTTPEDLVLAEAILALRQQSRTTTRDRKDQP</sequence>
<feature type="site" description="Positions MEP for the nucleophilic attack" evidence="7">
    <location>
        <position position="157"/>
    </location>
</feature>
<dbReference type="InterPro" id="IPR034683">
    <property type="entry name" value="IspD/TarI"/>
</dbReference>
<evidence type="ECO:0000256" key="5">
    <source>
        <dbReference type="ARBA" id="ARBA00022695"/>
    </source>
</evidence>
<keyword evidence="4 7" id="KW-0808">Transferase</keyword>
<dbReference type="Pfam" id="PF01128">
    <property type="entry name" value="IspD"/>
    <property type="match status" value="1"/>
</dbReference>
<dbReference type="AlphaFoldDB" id="F2NIU1"/>
<feature type="site" description="Transition state stabilizer" evidence="7">
    <location>
        <position position="22"/>
    </location>
</feature>
<dbReference type="GO" id="GO:0050518">
    <property type="term" value="F:2-C-methyl-D-erythritol 4-phosphate cytidylyltransferase activity"/>
    <property type="evidence" value="ECO:0007669"/>
    <property type="project" value="UniProtKB-UniRule"/>
</dbReference>
<dbReference type="SUPFAM" id="SSF53448">
    <property type="entry name" value="Nucleotide-diphospho-sugar transferases"/>
    <property type="match status" value="1"/>
</dbReference>
<dbReference type="STRING" id="880072.Desac_2834"/>
<evidence type="ECO:0000256" key="4">
    <source>
        <dbReference type="ARBA" id="ARBA00022679"/>
    </source>
</evidence>
<dbReference type="HAMAP" id="MF_00108">
    <property type="entry name" value="IspD"/>
    <property type="match status" value="1"/>
</dbReference>
<evidence type="ECO:0000256" key="3">
    <source>
        <dbReference type="ARBA" id="ARBA00009789"/>
    </source>
</evidence>
<gene>
    <name evidence="7" type="primary">ispD</name>
    <name evidence="8" type="ordered locus">Desac_2834</name>
</gene>
<evidence type="ECO:0000313" key="8">
    <source>
        <dbReference type="EMBL" id="AEB10635.1"/>
    </source>
</evidence>
<comment type="function">
    <text evidence="7">Catalyzes the formation of 4-diphosphocytidyl-2-C-methyl-D-erythritol from CTP and 2-C-methyl-D-erythritol 4-phosphate (MEP).</text>
</comment>
<dbReference type="NCBIfam" id="TIGR00453">
    <property type="entry name" value="ispD"/>
    <property type="match status" value="1"/>
</dbReference>
<dbReference type="CDD" id="cd02516">
    <property type="entry name" value="CDP-ME_synthetase"/>
    <property type="match status" value="1"/>
</dbReference>
<evidence type="ECO:0000256" key="6">
    <source>
        <dbReference type="ARBA" id="ARBA00023229"/>
    </source>
</evidence>
<name>F2NIU1_DESAR</name>
<dbReference type="EMBL" id="CP002629">
    <property type="protein sequence ID" value="AEB10635.1"/>
    <property type="molecule type" value="Genomic_DNA"/>
</dbReference>
<protein>
    <recommendedName>
        <fullName evidence="7">2-C-methyl-D-erythritol 4-phosphate cytidylyltransferase</fullName>
        <ecNumber evidence="7">2.7.7.60</ecNumber>
    </recommendedName>
    <alternativeName>
        <fullName evidence="7">4-diphosphocytidyl-2C-methyl-D-erythritol synthase</fullName>
    </alternativeName>
    <alternativeName>
        <fullName evidence="7">MEP cytidylyltransferase</fullName>
        <shortName evidence="7">MCT</shortName>
    </alternativeName>
</protein>
<dbReference type="InterPro" id="IPR018294">
    <property type="entry name" value="ISPD_synthase_CS"/>
</dbReference>
<dbReference type="RefSeq" id="WP_013707744.1">
    <property type="nucleotide sequence ID" value="NC_015388.1"/>
</dbReference>
<dbReference type="eggNOG" id="COG1211">
    <property type="taxonomic scope" value="Bacteria"/>
</dbReference>